<dbReference type="Pfam" id="PF14230">
    <property type="entry name" value="DUF4333"/>
    <property type="match status" value="1"/>
</dbReference>
<sequence length="123" mass="12493">MQLGKFLVGAVGGATALVALGGLGTYLLSGTESTTHLDDYTTAQVDGHRALSANIVAGRTQSKYHPLPWVGKDVSGVTCPTGLKAVAGASITCTGKTGGGKSVGIRVSVVKATSTSLTWKFER</sequence>
<evidence type="ECO:0000256" key="1">
    <source>
        <dbReference type="SAM" id="Phobius"/>
    </source>
</evidence>
<dbReference type="InterPro" id="IPR025637">
    <property type="entry name" value="DUF4333"/>
</dbReference>
<organism evidence="3 4">
    <name type="scientific">Streptomyces guryensis</name>
    <dbReference type="NCBI Taxonomy" id="2886947"/>
    <lineage>
        <taxon>Bacteria</taxon>
        <taxon>Bacillati</taxon>
        <taxon>Actinomycetota</taxon>
        <taxon>Actinomycetes</taxon>
        <taxon>Kitasatosporales</taxon>
        <taxon>Streptomycetaceae</taxon>
        <taxon>Streptomyces</taxon>
    </lineage>
</organism>
<keyword evidence="1" id="KW-0812">Transmembrane</keyword>
<gene>
    <name evidence="3" type="ORF">LJ657_39795</name>
</gene>
<protein>
    <submittedName>
        <fullName evidence="3">DUF4333 domain-containing protein</fullName>
    </submittedName>
</protein>
<dbReference type="AlphaFoldDB" id="A0A9Q3VTA7"/>
<feature type="transmembrane region" description="Helical" evidence="1">
    <location>
        <begin position="6"/>
        <end position="28"/>
    </location>
</feature>
<evidence type="ECO:0000313" key="3">
    <source>
        <dbReference type="EMBL" id="MCD9879618.1"/>
    </source>
</evidence>
<accession>A0A9Q3VTA7</accession>
<keyword evidence="4" id="KW-1185">Reference proteome</keyword>
<name>A0A9Q3VTA7_9ACTN</name>
<reference evidence="3" key="1">
    <citation type="submission" date="2021-12" db="EMBL/GenBank/DDBJ databases">
        <authorList>
            <person name="Lee J.-H."/>
            <person name="Kim S.-B."/>
        </authorList>
    </citation>
    <scope>NUCLEOTIDE SEQUENCE</scope>
    <source>
        <strain evidence="3">NR30</strain>
    </source>
</reference>
<dbReference type="Proteomes" id="UP001108029">
    <property type="component" value="Unassembled WGS sequence"/>
</dbReference>
<keyword evidence="1" id="KW-1133">Transmembrane helix</keyword>
<keyword evidence="1" id="KW-0472">Membrane</keyword>
<feature type="domain" description="DUF4333" evidence="2">
    <location>
        <begin position="49"/>
        <end position="110"/>
    </location>
</feature>
<comment type="caution">
    <text evidence="3">The sequence shown here is derived from an EMBL/GenBank/DDBJ whole genome shotgun (WGS) entry which is preliminary data.</text>
</comment>
<dbReference type="RefSeq" id="WP_232654561.1">
    <property type="nucleotide sequence ID" value="NZ_JAJSBI010000030.1"/>
</dbReference>
<proteinExistence type="predicted"/>
<evidence type="ECO:0000259" key="2">
    <source>
        <dbReference type="Pfam" id="PF14230"/>
    </source>
</evidence>
<dbReference type="EMBL" id="JAJSBI010000030">
    <property type="protein sequence ID" value="MCD9879618.1"/>
    <property type="molecule type" value="Genomic_DNA"/>
</dbReference>
<evidence type="ECO:0000313" key="4">
    <source>
        <dbReference type="Proteomes" id="UP001108029"/>
    </source>
</evidence>